<accession>A0A124G966</accession>
<protein>
    <submittedName>
        <fullName evidence="1">Uncharacterized protein</fullName>
    </submittedName>
</protein>
<evidence type="ECO:0000313" key="1">
    <source>
        <dbReference type="EMBL" id="KUL28151.1"/>
    </source>
</evidence>
<gene>
    <name evidence="1" type="ORF">ADL15_32670</name>
</gene>
<keyword evidence="2" id="KW-1185">Reference proteome</keyword>
<dbReference type="EMBL" id="LLZH01000291">
    <property type="protein sequence ID" value="KUL28151.1"/>
    <property type="molecule type" value="Genomic_DNA"/>
</dbReference>
<organism evidence="1 2">
    <name type="scientific">Actinoplanes awajinensis subsp. mycoplanecinus</name>
    <dbReference type="NCBI Taxonomy" id="135947"/>
    <lineage>
        <taxon>Bacteria</taxon>
        <taxon>Bacillati</taxon>
        <taxon>Actinomycetota</taxon>
        <taxon>Actinomycetes</taxon>
        <taxon>Micromonosporales</taxon>
        <taxon>Micromonosporaceae</taxon>
        <taxon>Actinoplanes</taxon>
    </lineage>
</organism>
<name>A0A124G966_9ACTN</name>
<comment type="caution">
    <text evidence="1">The sequence shown here is derived from an EMBL/GenBank/DDBJ whole genome shotgun (WGS) entry which is preliminary data.</text>
</comment>
<proteinExistence type="predicted"/>
<reference evidence="1 2" key="1">
    <citation type="submission" date="2015-10" db="EMBL/GenBank/DDBJ databases">
        <authorList>
            <person name="Gilbert D.G."/>
        </authorList>
    </citation>
    <scope>NUCLEOTIDE SEQUENCE [LARGE SCALE GENOMIC DNA]</scope>
    <source>
        <strain evidence="1 2">NRRL B-16712</strain>
    </source>
</reference>
<dbReference type="Proteomes" id="UP000053244">
    <property type="component" value="Unassembled WGS sequence"/>
</dbReference>
<evidence type="ECO:0000313" key="2">
    <source>
        <dbReference type="Proteomes" id="UP000053244"/>
    </source>
</evidence>
<sequence length="123" mass="12969">MLLLGLAGCAAEEPSTPPVCDSLASVQNTVDHIRNTNVSENGLSALRPYLTQLKDQFNQLYLDAKAQFAPQAEALRTAVDQLGADLRAAQGDPSVANLATVRTSVTSVRASAHTLRDAMASTC</sequence>
<dbReference type="AlphaFoldDB" id="A0A124G966"/>